<dbReference type="Gene3D" id="1.10.510.10">
    <property type="entry name" value="Transferase(Phosphotransferase) domain 1"/>
    <property type="match status" value="1"/>
</dbReference>
<keyword evidence="4" id="KW-1185">Reference proteome</keyword>
<name>A0A0M9F3U1_FUSLA</name>
<accession>A0A0M9F3U1</accession>
<gene>
    <name evidence="3" type="ORF">FLAG1_01481</name>
</gene>
<proteinExistence type="predicted"/>
<evidence type="ECO:0000313" key="4">
    <source>
        <dbReference type="Proteomes" id="UP000037904"/>
    </source>
</evidence>
<feature type="region of interest" description="Disordered" evidence="1">
    <location>
        <begin position="663"/>
        <end position="688"/>
    </location>
</feature>
<dbReference type="OrthoDB" id="4062651at2759"/>
<dbReference type="PROSITE" id="PS50011">
    <property type="entry name" value="PROTEIN_KINASE_DOM"/>
    <property type="match status" value="1"/>
</dbReference>
<feature type="compositionally biased region" description="Pro residues" evidence="1">
    <location>
        <begin position="570"/>
        <end position="579"/>
    </location>
</feature>
<dbReference type="EMBL" id="JXCE01000012">
    <property type="protein sequence ID" value="KPA45548.1"/>
    <property type="molecule type" value="Genomic_DNA"/>
</dbReference>
<feature type="compositionally biased region" description="Low complexity" evidence="1">
    <location>
        <begin position="550"/>
        <end position="569"/>
    </location>
</feature>
<organism evidence="3 4">
    <name type="scientific">Fusarium langsethiae</name>
    <dbReference type="NCBI Taxonomy" id="179993"/>
    <lineage>
        <taxon>Eukaryota</taxon>
        <taxon>Fungi</taxon>
        <taxon>Dikarya</taxon>
        <taxon>Ascomycota</taxon>
        <taxon>Pezizomycotina</taxon>
        <taxon>Sordariomycetes</taxon>
        <taxon>Hypocreomycetidae</taxon>
        <taxon>Hypocreales</taxon>
        <taxon>Nectriaceae</taxon>
        <taxon>Fusarium</taxon>
    </lineage>
</organism>
<dbReference type="Proteomes" id="UP000037904">
    <property type="component" value="Unassembled WGS sequence"/>
</dbReference>
<comment type="caution">
    <text evidence="3">The sequence shown here is derived from an EMBL/GenBank/DDBJ whole genome shotgun (WGS) entry which is preliminary data.</text>
</comment>
<protein>
    <recommendedName>
        <fullName evidence="2">Protein kinase domain-containing protein</fullName>
    </recommendedName>
</protein>
<reference evidence="3 4" key="1">
    <citation type="submission" date="2015-04" db="EMBL/GenBank/DDBJ databases">
        <title>The draft genome sequence of Fusarium langsethiae, a T-2/HT-2 mycotoxin producer.</title>
        <authorList>
            <person name="Lysoe E."/>
            <person name="Divon H.H."/>
            <person name="Terzi V."/>
            <person name="Orru L."/>
            <person name="Lamontanara A."/>
            <person name="Kolseth A.-K."/>
            <person name="Frandsen R.J."/>
            <person name="Nielsen K."/>
            <person name="Thrane U."/>
        </authorList>
    </citation>
    <scope>NUCLEOTIDE SEQUENCE [LARGE SCALE GENOMIC DNA]</scope>
    <source>
        <strain evidence="3 4">Fl201059</strain>
    </source>
</reference>
<dbReference type="AlphaFoldDB" id="A0A0M9F3U1"/>
<feature type="compositionally biased region" description="Polar residues" evidence="1">
    <location>
        <begin position="672"/>
        <end position="683"/>
    </location>
</feature>
<dbReference type="GO" id="GO:0004672">
    <property type="term" value="F:protein kinase activity"/>
    <property type="evidence" value="ECO:0007669"/>
    <property type="project" value="InterPro"/>
</dbReference>
<evidence type="ECO:0000259" key="2">
    <source>
        <dbReference type="PROSITE" id="PS50011"/>
    </source>
</evidence>
<sequence length="769" mass="87844">MRGRDIRIRTIQYPDLAVLLVSQTQKQQWCTIQQRNMYAIRSALLRGDTSVTLLNWNRIPSNLWDRIKLADEEIDKLKIDAYSLIPNPVRDPDPRGNLQADARKAIESRRWYGLKFNFIKVLAKGGQGYVSLWDVTFDNGLTKRVVIKKALRGTFNPEEEVGFHLRYKHAEHTTQVVDLSKDSKDIQEEMLKKDPACRPRFRRGDPWDPTHLRCAVFEYAPYGDVWKYMEAIVPGKKQFPNQVLWGIMECYALGLATVSYTPTFDDGTTFENEYRTGQEIDRVEDLLDHAETAYYSTHDVHQDLEALNVLMGEDPSHEYQPIFKLHDLGAFSECMRQVWRTATEAQIWNLRHYPKDRAVTPEQISKEWDDLAIRYPPKDARRMFCGEDFEKGTTCAGRFGTWTNVFLIARVMESMITREIMRYPFRPAPHRKADGSTGPQTYGWRLQDQRHAWVDPELRDLICMCLYENPGDRPSPLDMLRAVKKWKDSEHHDPTEVVKWWEDIRGPRSVVSHKPKAPNPNFNPTQQGVIDQLGLLALHPVGQPNPKNHAPAVNQPAQPAQNQGGVNPQPAHPPQPQQPKGPANSHVPAKIAAARNKRVSSQPRARPGHPSGNKRRTNSQVQLQKRLSAGIGSGEAMDIDREEAAYRFSGNPGNVAAPPVQVQKVSRPGHPSGNSITSINRATQHPVRRIRFEDPLKPSKKLKVHKKSLSPKIRRVVRRPGPKKSQALEAFVRYNTSYTPVAVQNLLLRARELEARLDADAIPIYAYLR</sequence>
<dbReference type="SUPFAM" id="SSF56112">
    <property type="entry name" value="Protein kinase-like (PK-like)"/>
    <property type="match status" value="1"/>
</dbReference>
<evidence type="ECO:0000256" key="1">
    <source>
        <dbReference type="SAM" id="MobiDB-lite"/>
    </source>
</evidence>
<dbReference type="InterPro" id="IPR000719">
    <property type="entry name" value="Prot_kinase_dom"/>
</dbReference>
<dbReference type="GO" id="GO:0005524">
    <property type="term" value="F:ATP binding"/>
    <property type="evidence" value="ECO:0007669"/>
    <property type="project" value="InterPro"/>
</dbReference>
<evidence type="ECO:0000313" key="3">
    <source>
        <dbReference type="EMBL" id="KPA45548.1"/>
    </source>
</evidence>
<feature type="region of interest" description="Disordered" evidence="1">
    <location>
        <begin position="539"/>
        <end position="622"/>
    </location>
</feature>
<dbReference type="InterPro" id="IPR011009">
    <property type="entry name" value="Kinase-like_dom_sf"/>
</dbReference>
<feature type="domain" description="Protein kinase" evidence="2">
    <location>
        <begin position="116"/>
        <end position="487"/>
    </location>
</feature>